<sequence length="229" mass="23854">DVGFPLCVRRGRAGLTLPSLKPQEQQCKKEEAAGQKDSKGCFLTWWEDLGAGPQGLLQGAVGDLAGVSDACRARFYGQEGGNAVGARCALPEAGEGGARDWDRGSAWLLSAPRHGHVQRIIASDAADEGGWQSFVLQAESPKYGLTLDMDLDDLLSLVQRGGDLTNVGPLVLQGEARQGKGGRSALALGLPPPPGPAVYQLAVALMVQPPLHTGQVQARCHGEATGQGG</sequence>
<dbReference type="Proteomes" id="UP000694425">
    <property type="component" value="Unplaced"/>
</dbReference>
<dbReference type="Ensembl" id="ENSNVIT00000037157.1">
    <property type="protein sequence ID" value="ENSNVIP00000032067.1"/>
    <property type="gene ID" value="ENSNVIG00000024678.1"/>
</dbReference>
<keyword evidence="2" id="KW-1185">Reference proteome</keyword>
<reference evidence="1" key="1">
    <citation type="submission" date="2025-08" db="UniProtKB">
        <authorList>
            <consortium name="Ensembl"/>
        </authorList>
    </citation>
    <scope>IDENTIFICATION</scope>
</reference>
<evidence type="ECO:0000313" key="1">
    <source>
        <dbReference type="Ensembl" id="ENSNVIP00000032067.1"/>
    </source>
</evidence>
<evidence type="ECO:0000313" key="2">
    <source>
        <dbReference type="Proteomes" id="UP000694425"/>
    </source>
</evidence>
<reference evidence="1" key="2">
    <citation type="submission" date="2025-09" db="UniProtKB">
        <authorList>
            <consortium name="Ensembl"/>
        </authorList>
    </citation>
    <scope>IDENTIFICATION</scope>
</reference>
<name>A0A8C7C6A1_NEOVI</name>
<accession>A0A8C7C6A1</accession>
<organism evidence="1 2">
    <name type="scientific">Neovison vison</name>
    <name type="common">American mink</name>
    <name type="synonym">Mustela vison</name>
    <dbReference type="NCBI Taxonomy" id="452646"/>
    <lineage>
        <taxon>Eukaryota</taxon>
        <taxon>Metazoa</taxon>
        <taxon>Chordata</taxon>
        <taxon>Craniata</taxon>
        <taxon>Vertebrata</taxon>
        <taxon>Euteleostomi</taxon>
        <taxon>Mammalia</taxon>
        <taxon>Eutheria</taxon>
        <taxon>Laurasiatheria</taxon>
        <taxon>Carnivora</taxon>
        <taxon>Caniformia</taxon>
        <taxon>Musteloidea</taxon>
        <taxon>Mustelidae</taxon>
        <taxon>Mustelinae</taxon>
        <taxon>Neogale</taxon>
    </lineage>
</organism>
<dbReference type="AlphaFoldDB" id="A0A8C7C6A1"/>
<proteinExistence type="predicted"/>
<dbReference type="GeneTree" id="ENSGT00910000146741"/>
<protein>
    <submittedName>
        <fullName evidence="1">Uncharacterized protein</fullName>
    </submittedName>
</protein>